<proteinExistence type="predicted"/>
<evidence type="ECO:0000256" key="3">
    <source>
        <dbReference type="ARBA" id="ARBA00022827"/>
    </source>
</evidence>
<dbReference type="EMBL" id="PNRG01000032">
    <property type="protein sequence ID" value="PMR78857.1"/>
    <property type="molecule type" value="Genomic_DNA"/>
</dbReference>
<dbReference type="PRINTS" id="PR00368">
    <property type="entry name" value="FADPNR"/>
</dbReference>
<dbReference type="PANTHER" id="PTHR42913:SF9">
    <property type="entry name" value="SLR1591 PROTEIN"/>
    <property type="match status" value="1"/>
</dbReference>
<dbReference type="GO" id="GO:0019646">
    <property type="term" value="P:aerobic electron transport chain"/>
    <property type="evidence" value="ECO:0007669"/>
    <property type="project" value="TreeGrafter"/>
</dbReference>
<sequence>MSITPPSSSSSARRLLLIGAGHAHLHLVSQRQRFGDTQVLLVDPGGFWYSALAGSVLSGRLSPDRGRIDPVRLARRHGVVPIRGRLAGIDLAARCAILDDGRRVGFTQLSLNLGSTTQVPSARVPGPSVWTVKPLTCMVALRHRLTDELRQGDRPRLVVVGGGPSGIEVANNLYALCRRHAGYCRITLVTRASGLVPDAPLPASRWVERLMARRGIKVITNANVTGLLANGAMLSCDESVQGEDSLSLVEAEHVIHASGLAPPSVIERLGLPIFPDRGIAVNDMLQSPADPDIFAAGDCAAMVNHHLPRLGVYGVRQAPILLENLLARSQGRALRPFEPQPRALAILDLGEGIGLAIRGKQWWAGRGALWWKRWLDQRFLAQYR</sequence>
<dbReference type="AlphaFoldDB" id="A0A2N7UEK0"/>
<evidence type="ECO:0000256" key="4">
    <source>
        <dbReference type="ARBA" id="ARBA00023002"/>
    </source>
</evidence>
<keyword evidence="7" id="KW-1185">Reference proteome</keyword>
<keyword evidence="3" id="KW-0274">FAD</keyword>
<dbReference type="Proteomes" id="UP000235547">
    <property type="component" value="Unassembled WGS sequence"/>
</dbReference>
<reference evidence="6 7" key="1">
    <citation type="submission" date="2018-01" db="EMBL/GenBank/DDBJ databases">
        <title>Halomonas endophytica sp. nov., isolated from storage liquid in the stems of Populus euphratica.</title>
        <authorList>
            <person name="Chen C."/>
        </authorList>
    </citation>
    <scope>NUCLEOTIDE SEQUENCE [LARGE SCALE GENOMIC DNA]</scope>
    <source>
        <strain evidence="6 7">BZ-SZ-XJ27</strain>
    </source>
</reference>
<dbReference type="GO" id="GO:0003955">
    <property type="term" value="F:NAD(P)H dehydrogenase (quinone) activity"/>
    <property type="evidence" value="ECO:0007669"/>
    <property type="project" value="TreeGrafter"/>
</dbReference>
<dbReference type="InterPro" id="IPR036188">
    <property type="entry name" value="FAD/NAD-bd_sf"/>
</dbReference>
<protein>
    <submittedName>
        <fullName evidence="6">Pyridine nucleotide-disulfide oxidoreductase</fullName>
    </submittedName>
</protein>
<evidence type="ECO:0000256" key="2">
    <source>
        <dbReference type="ARBA" id="ARBA00022630"/>
    </source>
</evidence>
<keyword evidence="2" id="KW-0285">Flavoprotein</keyword>
<dbReference type="InterPro" id="IPR051169">
    <property type="entry name" value="NADH-Q_oxidoreductase"/>
</dbReference>
<dbReference type="Pfam" id="PF07992">
    <property type="entry name" value="Pyr_redox_2"/>
    <property type="match status" value="1"/>
</dbReference>
<evidence type="ECO:0000259" key="5">
    <source>
        <dbReference type="Pfam" id="PF07992"/>
    </source>
</evidence>
<name>A0A2N7UEK0_9GAMM</name>
<comment type="cofactor">
    <cofactor evidence="1">
        <name>FAD</name>
        <dbReference type="ChEBI" id="CHEBI:57692"/>
    </cofactor>
</comment>
<feature type="domain" description="FAD/NAD(P)-binding" evidence="5">
    <location>
        <begin position="15"/>
        <end position="310"/>
    </location>
</feature>
<gene>
    <name evidence="6" type="ORF">C1H70_13920</name>
</gene>
<dbReference type="OrthoDB" id="9767928at2"/>
<dbReference type="RefSeq" id="WP_102588951.1">
    <property type="nucleotide sequence ID" value="NZ_BNAE01000001.1"/>
</dbReference>
<organism evidence="6 7">
    <name type="scientific">Halomonas urumqiensis</name>
    <dbReference type="NCBI Taxonomy" id="1684789"/>
    <lineage>
        <taxon>Bacteria</taxon>
        <taxon>Pseudomonadati</taxon>
        <taxon>Pseudomonadota</taxon>
        <taxon>Gammaproteobacteria</taxon>
        <taxon>Oceanospirillales</taxon>
        <taxon>Halomonadaceae</taxon>
        <taxon>Halomonas</taxon>
    </lineage>
</organism>
<dbReference type="InterPro" id="IPR023753">
    <property type="entry name" value="FAD/NAD-binding_dom"/>
</dbReference>
<dbReference type="PANTHER" id="PTHR42913">
    <property type="entry name" value="APOPTOSIS-INDUCING FACTOR 1"/>
    <property type="match status" value="1"/>
</dbReference>
<comment type="caution">
    <text evidence="6">The sequence shown here is derived from an EMBL/GenBank/DDBJ whole genome shotgun (WGS) entry which is preliminary data.</text>
</comment>
<dbReference type="SUPFAM" id="SSF51905">
    <property type="entry name" value="FAD/NAD(P)-binding domain"/>
    <property type="match status" value="1"/>
</dbReference>
<evidence type="ECO:0000256" key="1">
    <source>
        <dbReference type="ARBA" id="ARBA00001974"/>
    </source>
</evidence>
<keyword evidence="4" id="KW-0560">Oxidoreductase</keyword>
<evidence type="ECO:0000313" key="6">
    <source>
        <dbReference type="EMBL" id="PMR78857.1"/>
    </source>
</evidence>
<dbReference type="Gene3D" id="3.50.50.100">
    <property type="match status" value="1"/>
</dbReference>
<accession>A0A2N7UEK0</accession>
<evidence type="ECO:0000313" key="7">
    <source>
        <dbReference type="Proteomes" id="UP000235547"/>
    </source>
</evidence>